<feature type="domain" description="GH26" evidence="5">
    <location>
        <begin position="1"/>
        <end position="246"/>
    </location>
</feature>
<protein>
    <submittedName>
        <fullName evidence="6">Family 26 glycoside hydrolase</fullName>
    </submittedName>
</protein>
<evidence type="ECO:0000313" key="6">
    <source>
        <dbReference type="EMBL" id="EGG09395.1"/>
    </source>
</evidence>
<comment type="similarity">
    <text evidence="1 4">Belongs to the glycosyl hydrolase 26 family.</text>
</comment>
<dbReference type="InterPro" id="IPR017853">
    <property type="entry name" value="GH"/>
</dbReference>
<dbReference type="EMBL" id="GL883097">
    <property type="protein sequence ID" value="EGG09395.1"/>
    <property type="molecule type" value="Genomic_DNA"/>
</dbReference>
<dbReference type="InterPro" id="IPR022790">
    <property type="entry name" value="GH26_dom"/>
</dbReference>
<dbReference type="InterPro" id="IPR000805">
    <property type="entry name" value="Glyco_hydro_26"/>
</dbReference>
<dbReference type="KEGG" id="mlr:MELLADRAFT_51995"/>
<evidence type="ECO:0000313" key="7">
    <source>
        <dbReference type="Proteomes" id="UP000001072"/>
    </source>
</evidence>
<dbReference type="Gene3D" id="3.20.20.80">
    <property type="entry name" value="Glycosidases"/>
    <property type="match status" value="1"/>
</dbReference>
<dbReference type="PANTHER" id="PTHR40079:SF6">
    <property type="entry name" value="GH26 DOMAIN-CONTAINING PROTEIN"/>
    <property type="match status" value="1"/>
</dbReference>
<dbReference type="HOGENOM" id="CLU_043977_0_0_1"/>
<keyword evidence="3" id="KW-0326">Glycosidase</keyword>
<sequence>MGDYINLEKTGPNANDINVHLGYIKGLKGNPVWQIALMPYLGLESVTQEVANSIAQSMLRINQQGITVWLRFAHEMNGDWYKWGMQPELFLEKWKMVWEAIKSVTSSTYMLWAPNSLFGGLNDVKGGYTQYWPGAQYVDMLGLSFYHYGDLYSTPNNLPIVLSETGASYTVSLQTNEPAPGGASEHDMKFGWLQQLLANNLRTDVPNFKAFSWFEIKKNENASGGSAIKSEDFRLLMGNQDLSKSAVTYLSS</sequence>
<keyword evidence="2 6" id="KW-0378">Hydrolase</keyword>
<proteinExistence type="inferred from homology"/>
<dbReference type="eggNOG" id="ENOG502S6DF">
    <property type="taxonomic scope" value="Eukaryota"/>
</dbReference>
<dbReference type="VEuPathDB" id="FungiDB:MELLADRAFT_51995"/>
<dbReference type="InParanoid" id="F4RDG0"/>
<name>F4RDG0_MELLP</name>
<dbReference type="PRINTS" id="PR00739">
    <property type="entry name" value="GLHYDRLASE26"/>
</dbReference>
<evidence type="ECO:0000256" key="4">
    <source>
        <dbReference type="PROSITE-ProRule" id="PRU01100"/>
    </source>
</evidence>
<organism evidence="7">
    <name type="scientific">Melampsora larici-populina (strain 98AG31 / pathotype 3-4-7)</name>
    <name type="common">Poplar leaf rust fungus</name>
    <dbReference type="NCBI Taxonomy" id="747676"/>
    <lineage>
        <taxon>Eukaryota</taxon>
        <taxon>Fungi</taxon>
        <taxon>Dikarya</taxon>
        <taxon>Basidiomycota</taxon>
        <taxon>Pucciniomycotina</taxon>
        <taxon>Pucciniomycetes</taxon>
        <taxon>Pucciniales</taxon>
        <taxon>Melampsoraceae</taxon>
        <taxon>Melampsora</taxon>
    </lineage>
</organism>
<reference evidence="7" key="1">
    <citation type="journal article" date="2011" name="Proc. Natl. Acad. Sci. U.S.A.">
        <title>Obligate biotrophy features unraveled by the genomic analysis of rust fungi.</title>
        <authorList>
            <person name="Duplessis S."/>
            <person name="Cuomo C.A."/>
            <person name="Lin Y.-C."/>
            <person name="Aerts A."/>
            <person name="Tisserant E."/>
            <person name="Veneault-Fourrey C."/>
            <person name="Joly D.L."/>
            <person name="Hacquard S."/>
            <person name="Amselem J."/>
            <person name="Cantarel B.L."/>
            <person name="Chiu R."/>
            <person name="Coutinho P.M."/>
            <person name="Feau N."/>
            <person name="Field M."/>
            <person name="Frey P."/>
            <person name="Gelhaye E."/>
            <person name="Goldberg J."/>
            <person name="Grabherr M.G."/>
            <person name="Kodira C.D."/>
            <person name="Kohler A."/>
            <person name="Kuees U."/>
            <person name="Lindquist E.A."/>
            <person name="Lucas S.M."/>
            <person name="Mago R."/>
            <person name="Mauceli E."/>
            <person name="Morin E."/>
            <person name="Murat C."/>
            <person name="Pangilinan J.L."/>
            <person name="Park R."/>
            <person name="Pearson M."/>
            <person name="Quesneville H."/>
            <person name="Rouhier N."/>
            <person name="Sakthikumar S."/>
            <person name="Salamov A.A."/>
            <person name="Schmutz J."/>
            <person name="Selles B."/>
            <person name="Shapiro H."/>
            <person name="Tanguay P."/>
            <person name="Tuskan G.A."/>
            <person name="Henrissat B."/>
            <person name="Van de Peer Y."/>
            <person name="Rouze P."/>
            <person name="Ellis J.G."/>
            <person name="Dodds P.N."/>
            <person name="Schein J.E."/>
            <person name="Zhong S."/>
            <person name="Hamelin R.C."/>
            <person name="Grigoriev I.V."/>
            <person name="Szabo L.J."/>
            <person name="Martin F."/>
        </authorList>
    </citation>
    <scope>NUCLEOTIDE SEQUENCE [LARGE SCALE GENOMIC DNA]</scope>
    <source>
        <strain evidence="7">98AG31 / pathotype 3-4-7</strain>
    </source>
</reference>
<dbReference type="Pfam" id="PF02156">
    <property type="entry name" value="Glyco_hydro_26"/>
    <property type="match status" value="1"/>
</dbReference>
<dbReference type="AlphaFoldDB" id="F4RDG0"/>
<evidence type="ECO:0000259" key="5">
    <source>
        <dbReference type="PROSITE" id="PS51764"/>
    </source>
</evidence>
<dbReference type="Proteomes" id="UP000001072">
    <property type="component" value="Unassembled WGS sequence"/>
</dbReference>
<evidence type="ECO:0000256" key="3">
    <source>
        <dbReference type="ARBA" id="ARBA00023295"/>
    </source>
</evidence>
<dbReference type="RefSeq" id="XP_007407122.1">
    <property type="nucleotide sequence ID" value="XM_007407060.1"/>
</dbReference>
<dbReference type="GeneID" id="18928804"/>
<accession>F4RDG0</accession>
<comment type="caution">
    <text evidence="4">Lacks conserved residue(s) required for the propagation of feature annotation.</text>
</comment>
<dbReference type="GO" id="GO:0016985">
    <property type="term" value="F:mannan endo-1,4-beta-mannosidase activity"/>
    <property type="evidence" value="ECO:0007669"/>
    <property type="project" value="InterPro"/>
</dbReference>
<evidence type="ECO:0000256" key="1">
    <source>
        <dbReference type="ARBA" id="ARBA00007754"/>
    </source>
</evidence>
<evidence type="ECO:0000256" key="2">
    <source>
        <dbReference type="ARBA" id="ARBA00022801"/>
    </source>
</evidence>
<dbReference type="GO" id="GO:0006080">
    <property type="term" value="P:substituted mannan metabolic process"/>
    <property type="evidence" value="ECO:0007669"/>
    <property type="project" value="InterPro"/>
</dbReference>
<dbReference type="PROSITE" id="PS51764">
    <property type="entry name" value="GH26"/>
    <property type="match status" value="1"/>
</dbReference>
<dbReference type="OrthoDB" id="428177at2759"/>
<dbReference type="PANTHER" id="PTHR40079">
    <property type="entry name" value="MANNAN ENDO-1,4-BETA-MANNOSIDASE E-RELATED"/>
    <property type="match status" value="1"/>
</dbReference>
<gene>
    <name evidence="6" type="ORF">MELLADRAFT_51995</name>
</gene>
<keyword evidence="7" id="KW-1185">Reference proteome</keyword>
<dbReference type="SUPFAM" id="SSF51445">
    <property type="entry name" value="(Trans)glycosidases"/>
    <property type="match status" value="1"/>
</dbReference>